<protein>
    <submittedName>
        <fullName evidence="9">DevC protein</fullName>
    </submittedName>
</protein>
<organism evidence="9 10">
    <name type="scientific">Microcystis aeruginosa PCC 9809</name>
    <dbReference type="NCBI Taxonomy" id="1160285"/>
    <lineage>
        <taxon>Bacteria</taxon>
        <taxon>Bacillati</taxon>
        <taxon>Cyanobacteriota</taxon>
        <taxon>Cyanophyceae</taxon>
        <taxon>Oscillatoriophycideae</taxon>
        <taxon>Chroococcales</taxon>
        <taxon>Microcystaceae</taxon>
        <taxon>Microcystis</taxon>
    </lineage>
</organism>
<evidence type="ECO:0000313" key="9">
    <source>
        <dbReference type="EMBL" id="CCI22775.1"/>
    </source>
</evidence>
<evidence type="ECO:0000259" key="8">
    <source>
        <dbReference type="Pfam" id="PF02687"/>
    </source>
</evidence>
<feature type="transmembrane region" description="Helical" evidence="7">
    <location>
        <begin position="19"/>
        <end position="39"/>
    </location>
</feature>
<dbReference type="NCBIfam" id="TIGR01185">
    <property type="entry name" value="devC"/>
    <property type="match status" value="1"/>
</dbReference>
<evidence type="ECO:0000256" key="3">
    <source>
        <dbReference type="ARBA" id="ARBA00022475"/>
    </source>
</evidence>
<dbReference type="PANTHER" id="PTHR43738">
    <property type="entry name" value="ABC TRANSPORTER, MEMBRANE PROTEIN"/>
    <property type="match status" value="1"/>
</dbReference>
<feature type="transmembrane region" description="Helical" evidence="7">
    <location>
        <begin position="292"/>
        <end position="313"/>
    </location>
</feature>
<gene>
    <name evidence="9" type="ORF">MICAH_20002</name>
</gene>
<comment type="caution">
    <text evidence="9">The sequence shown here is derived from an EMBL/GenBank/DDBJ whole genome shotgun (WGS) entry which is preliminary data.</text>
</comment>
<proteinExistence type="predicted"/>
<dbReference type="PANTHER" id="PTHR43738:SF1">
    <property type="entry name" value="HEMIN TRANSPORT SYSTEM PERMEASE PROTEIN HRTB-RELATED"/>
    <property type="match status" value="1"/>
</dbReference>
<dbReference type="InterPro" id="IPR051125">
    <property type="entry name" value="ABC-4/HrtB_transporter"/>
</dbReference>
<keyword evidence="2" id="KW-0813">Transport</keyword>
<keyword evidence="4 7" id="KW-0812">Transmembrane</keyword>
<evidence type="ECO:0000256" key="2">
    <source>
        <dbReference type="ARBA" id="ARBA00022448"/>
    </source>
</evidence>
<dbReference type="InterPro" id="IPR003838">
    <property type="entry name" value="ABC3_permease_C"/>
</dbReference>
<evidence type="ECO:0000256" key="4">
    <source>
        <dbReference type="ARBA" id="ARBA00022692"/>
    </source>
</evidence>
<dbReference type="HOGENOM" id="CLU_000604_8_9_3"/>
<feature type="transmembrane region" description="Helical" evidence="7">
    <location>
        <begin position="319"/>
        <end position="338"/>
    </location>
</feature>
<keyword evidence="6 7" id="KW-0472">Membrane</keyword>
<evidence type="ECO:0000256" key="5">
    <source>
        <dbReference type="ARBA" id="ARBA00022989"/>
    </source>
</evidence>
<evidence type="ECO:0000256" key="7">
    <source>
        <dbReference type="SAM" id="Phobius"/>
    </source>
</evidence>
<evidence type="ECO:0000256" key="1">
    <source>
        <dbReference type="ARBA" id="ARBA00004651"/>
    </source>
</evidence>
<dbReference type="RefSeq" id="WP_002795408.1">
    <property type="nucleotide sequence ID" value="NZ_HE973721.1"/>
</dbReference>
<evidence type="ECO:0000313" key="10">
    <source>
        <dbReference type="Proteomes" id="UP000004775"/>
    </source>
</evidence>
<dbReference type="GO" id="GO:0005886">
    <property type="term" value="C:plasma membrane"/>
    <property type="evidence" value="ECO:0007669"/>
    <property type="project" value="UniProtKB-SubCell"/>
</dbReference>
<feature type="domain" description="ABC3 transporter permease C-terminal" evidence="8">
    <location>
        <begin position="270"/>
        <end position="380"/>
    </location>
</feature>
<feature type="transmembrane region" description="Helical" evidence="7">
    <location>
        <begin position="350"/>
        <end position="372"/>
    </location>
</feature>
<accession>I4HL51</accession>
<dbReference type="EMBL" id="CAIO01000112">
    <property type="protein sequence ID" value="CCI22775.1"/>
    <property type="molecule type" value="Genomic_DNA"/>
</dbReference>
<reference evidence="9 10" key="1">
    <citation type="submission" date="2012-04" db="EMBL/GenBank/DDBJ databases">
        <authorList>
            <person name="Genoscope - CEA"/>
        </authorList>
    </citation>
    <scope>NUCLEOTIDE SEQUENCE [LARGE SCALE GENOMIC DNA]</scope>
    <source>
        <strain evidence="9 10">9809</strain>
    </source>
</reference>
<keyword evidence="5 7" id="KW-1133">Transmembrane helix</keyword>
<keyword evidence="3" id="KW-1003">Cell membrane</keyword>
<evidence type="ECO:0000256" key="6">
    <source>
        <dbReference type="ARBA" id="ARBA00023136"/>
    </source>
</evidence>
<sequence length="385" mass="43476">MIGINPLVWQQLTYQKSRLFVSILGVTFSVSLMFIQMGFRDGLFENSVTLHHALDADLVLIHQDTNYFFDLKTFPRRFIYNILGIIEVKSAQPFYFYFADLKNPQTLVSRRISIGAFPPDKSVFKLEGVQKNLEIIKQEDTFLFDRLSRSEYGPIASQVETNRAVTTELANRKIKIGGLFSLGGGVMSADGLLVTSDLNYSRLLNIPLEKVNMGVIKIDSGIDPESVIPRISAKLPSNLKVITLEKFMEIEKEYWSNSTPIGFIFNLGTIIGCLFGGIIVYQILYTQISDNLYIYATFKAIGYTNFYLVGIVLKQAMLISIMGYLPGFIVCLYLYDFVRDATRLPMSMTFSRALIVGFLTIAMCSLASLLAMNKLRFADPAELFR</sequence>
<dbReference type="PIRSF" id="PIRSF031773">
    <property type="entry name" value="DevC"/>
    <property type="match status" value="1"/>
</dbReference>
<dbReference type="Proteomes" id="UP000004775">
    <property type="component" value="Unassembled WGS sequence"/>
</dbReference>
<dbReference type="Pfam" id="PF02687">
    <property type="entry name" value="FtsX"/>
    <property type="match status" value="1"/>
</dbReference>
<feature type="transmembrane region" description="Helical" evidence="7">
    <location>
        <begin position="263"/>
        <end position="285"/>
    </location>
</feature>
<comment type="subcellular location">
    <subcellularLocation>
        <location evidence="1">Cell membrane</location>
        <topology evidence="1">Multi-pass membrane protein</topology>
    </subcellularLocation>
</comment>
<dbReference type="AlphaFoldDB" id="I4HL51"/>
<dbReference type="InterPro" id="IPR005891">
    <property type="entry name" value="DevC"/>
</dbReference>
<name>I4HL51_MICAE</name>